<reference evidence="2 3" key="1">
    <citation type="journal article" date="2024" name="J Genomics">
        <title>Draft genome sequencing and assembly of Favolaschia claudopus CIRM-BRFM 2984 isolated from oak limbs.</title>
        <authorList>
            <person name="Navarro D."/>
            <person name="Drula E."/>
            <person name="Chaduli D."/>
            <person name="Cazenave R."/>
            <person name="Ahrendt S."/>
            <person name="Wang J."/>
            <person name="Lipzen A."/>
            <person name="Daum C."/>
            <person name="Barry K."/>
            <person name="Grigoriev I.V."/>
            <person name="Favel A."/>
            <person name="Rosso M.N."/>
            <person name="Martin F."/>
        </authorList>
    </citation>
    <scope>NUCLEOTIDE SEQUENCE [LARGE SCALE GENOMIC DNA]</scope>
    <source>
        <strain evidence="2 3">CIRM-BRFM 2984</strain>
    </source>
</reference>
<evidence type="ECO:0000313" key="3">
    <source>
        <dbReference type="Proteomes" id="UP001362999"/>
    </source>
</evidence>
<dbReference type="EMBL" id="JAWWNJ010000070">
    <property type="protein sequence ID" value="KAK7007568.1"/>
    <property type="molecule type" value="Genomic_DNA"/>
</dbReference>
<gene>
    <name evidence="2" type="ORF">R3P38DRAFT_3211929</name>
</gene>
<accession>A0AAW0AEV9</accession>
<evidence type="ECO:0000313" key="2">
    <source>
        <dbReference type="EMBL" id="KAK7007568.1"/>
    </source>
</evidence>
<comment type="caution">
    <text evidence="2">The sequence shown here is derived from an EMBL/GenBank/DDBJ whole genome shotgun (WGS) entry which is preliminary data.</text>
</comment>
<organism evidence="2 3">
    <name type="scientific">Favolaschia claudopus</name>
    <dbReference type="NCBI Taxonomy" id="2862362"/>
    <lineage>
        <taxon>Eukaryota</taxon>
        <taxon>Fungi</taxon>
        <taxon>Dikarya</taxon>
        <taxon>Basidiomycota</taxon>
        <taxon>Agaricomycotina</taxon>
        <taxon>Agaricomycetes</taxon>
        <taxon>Agaricomycetidae</taxon>
        <taxon>Agaricales</taxon>
        <taxon>Marasmiineae</taxon>
        <taxon>Mycenaceae</taxon>
        <taxon>Favolaschia</taxon>
    </lineage>
</organism>
<proteinExistence type="predicted"/>
<name>A0AAW0AEV9_9AGAR</name>
<dbReference type="Proteomes" id="UP001362999">
    <property type="component" value="Unassembled WGS sequence"/>
</dbReference>
<dbReference type="AlphaFoldDB" id="A0AAW0AEV9"/>
<feature type="compositionally biased region" description="Basic residues" evidence="1">
    <location>
        <begin position="62"/>
        <end position="89"/>
    </location>
</feature>
<feature type="region of interest" description="Disordered" evidence="1">
    <location>
        <begin position="39"/>
        <end position="89"/>
    </location>
</feature>
<evidence type="ECO:0000256" key="1">
    <source>
        <dbReference type="SAM" id="MobiDB-lite"/>
    </source>
</evidence>
<protein>
    <submittedName>
        <fullName evidence="2">Uncharacterized protein</fullName>
    </submittedName>
</protein>
<sequence>MANTGRQRSRKERKRDTHAASPSFTILVTLSFLLFQPQTCPRPPLRHPPHFKPLDNPLPPHIPHHRKQHRYRLRRRRPPRAPLPRAHHPRSVLAVHDLPKGEAAKARLVEETGFAERVDVWELDMSDFASVVRIAEIRRSAG</sequence>
<keyword evidence="3" id="KW-1185">Reference proteome</keyword>
<feature type="region of interest" description="Disordered" evidence="1">
    <location>
        <begin position="1"/>
        <end position="21"/>
    </location>
</feature>